<evidence type="ECO:0000256" key="10">
    <source>
        <dbReference type="HAMAP-Rule" id="MF_00120"/>
    </source>
</evidence>
<dbReference type="HAMAP" id="MF_00120">
    <property type="entry name" value="GatA"/>
    <property type="match status" value="1"/>
</dbReference>
<comment type="catalytic activity">
    <reaction evidence="9 10">
        <text>L-glutamyl-tRNA(Gln) + L-glutamine + ATP + H2O = L-glutaminyl-tRNA(Gln) + L-glutamate + ADP + phosphate + H(+)</text>
        <dbReference type="Rhea" id="RHEA:17521"/>
        <dbReference type="Rhea" id="RHEA-COMP:9681"/>
        <dbReference type="Rhea" id="RHEA-COMP:9684"/>
        <dbReference type="ChEBI" id="CHEBI:15377"/>
        <dbReference type="ChEBI" id="CHEBI:15378"/>
        <dbReference type="ChEBI" id="CHEBI:29985"/>
        <dbReference type="ChEBI" id="CHEBI:30616"/>
        <dbReference type="ChEBI" id="CHEBI:43474"/>
        <dbReference type="ChEBI" id="CHEBI:58359"/>
        <dbReference type="ChEBI" id="CHEBI:78520"/>
        <dbReference type="ChEBI" id="CHEBI:78521"/>
        <dbReference type="ChEBI" id="CHEBI:456216"/>
        <dbReference type="EC" id="6.3.5.7"/>
    </reaction>
</comment>
<dbReference type="PROSITE" id="PS00571">
    <property type="entry name" value="AMIDASES"/>
    <property type="match status" value="1"/>
</dbReference>
<dbReference type="EMBL" id="MHFR01000056">
    <property type="protein sequence ID" value="OGW95922.1"/>
    <property type="molecule type" value="Genomic_DNA"/>
</dbReference>
<comment type="subunit">
    <text evidence="2 10">Heterotrimer of A, B and C subunits.</text>
</comment>
<dbReference type="InterPro" id="IPR000120">
    <property type="entry name" value="Amidase"/>
</dbReference>
<dbReference type="GO" id="GO:0030956">
    <property type="term" value="C:glutamyl-tRNA(Gln) amidotransferase complex"/>
    <property type="evidence" value="ECO:0007669"/>
    <property type="project" value="InterPro"/>
</dbReference>
<comment type="function">
    <text evidence="10">Allows the formation of correctly charged Gln-tRNA(Gln) through the transamidation of misacylated Glu-tRNA(Gln) in organisms which lack glutaminyl-tRNA synthetase. The reaction takes place in the presence of glutamine and ATP through an activated gamma-phospho-Glu-tRNA(Gln).</text>
</comment>
<evidence type="ECO:0000256" key="3">
    <source>
        <dbReference type="ARBA" id="ARBA00012739"/>
    </source>
</evidence>
<evidence type="ECO:0000313" key="12">
    <source>
        <dbReference type="EMBL" id="OGW95922.1"/>
    </source>
</evidence>
<name>A0A1G1KSZ9_9BACT</name>
<keyword evidence="5 10" id="KW-0436">Ligase</keyword>
<dbReference type="GO" id="GO:0006412">
    <property type="term" value="P:translation"/>
    <property type="evidence" value="ECO:0007669"/>
    <property type="project" value="UniProtKB-UniRule"/>
</dbReference>
<reference evidence="12 13" key="1">
    <citation type="journal article" date="2016" name="Nat. Commun.">
        <title>Thousands of microbial genomes shed light on interconnected biogeochemical processes in an aquifer system.</title>
        <authorList>
            <person name="Anantharaman K."/>
            <person name="Brown C.T."/>
            <person name="Hug L.A."/>
            <person name="Sharon I."/>
            <person name="Castelle C.J."/>
            <person name="Probst A.J."/>
            <person name="Thomas B.C."/>
            <person name="Singh A."/>
            <person name="Wilkins M.J."/>
            <person name="Karaoz U."/>
            <person name="Brodie E.L."/>
            <person name="Williams K.H."/>
            <person name="Hubbard S.S."/>
            <person name="Banfield J.F."/>
        </authorList>
    </citation>
    <scope>NUCLEOTIDE SEQUENCE [LARGE SCALE GENOMIC DNA]</scope>
</reference>
<dbReference type="SUPFAM" id="SSF75304">
    <property type="entry name" value="Amidase signature (AS) enzymes"/>
    <property type="match status" value="1"/>
</dbReference>
<dbReference type="EC" id="6.3.5.7" evidence="3 10"/>
<evidence type="ECO:0000256" key="7">
    <source>
        <dbReference type="ARBA" id="ARBA00022840"/>
    </source>
</evidence>
<protein>
    <recommendedName>
        <fullName evidence="4 10">Glutamyl-tRNA(Gln) amidotransferase subunit A</fullName>
        <shortName evidence="10">Glu-ADT subunit A</shortName>
        <ecNumber evidence="3 10">6.3.5.7</ecNumber>
    </recommendedName>
</protein>
<sequence length="477" mass="51711">MEPYRLTLKQAREFVGKDLSKRDQLLDALVRRVNDVDPRVNAYVHFDPKHISSQKQAELKGPLAGIPISIKDNMVIKGWETTCASNILKGFIPPYDATVIRKLRDAGAVIFGKCNMDEFAFGSSCETSAFGPTRNPWNLDCVSGGSSGGSAACVASDTAIAALGSDTGGSIRQPASLCGVVGLKPTYGRVSRYGLIAFGSSLDQIGPLTKTVEDSAILLNVIAGHDERDSTSAEIPVPDYTAFLGKNVKGLKIGIPKEYFVKGLDSEVEKAVRAAIKVFQDLGASIAEVSLPHMKYSVAVYYIVAVAEASSNLGRYDGVQYGLRCEKNNLVEMYFETRDQGFGAEAKRRILLGTFVLSAGYYDAYYVKGLKARTLIKQDFDRVFEKVDLIIGPVSPTPAFKIGEKLDDPLSMYLSDIYTIAANLAGVPAMSVPCGFSLTGLPIGLQLTAKPFEEGTIFRVASAYEATMKWNERKPEL</sequence>
<dbReference type="InterPro" id="IPR036928">
    <property type="entry name" value="AS_sf"/>
</dbReference>
<dbReference type="Gene3D" id="3.90.1300.10">
    <property type="entry name" value="Amidase signature (AS) domain"/>
    <property type="match status" value="1"/>
</dbReference>
<comment type="caution">
    <text evidence="12">The sequence shown here is derived from an EMBL/GenBank/DDBJ whole genome shotgun (WGS) entry which is preliminary data.</text>
</comment>
<evidence type="ECO:0000256" key="4">
    <source>
        <dbReference type="ARBA" id="ARBA00014428"/>
    </source>
</evidence>
<dbReference type="Proteomes" id="UP000178187">
    <property type="component" value="Unassembled WGS sequence"/>
</dbReference>
<dbReference type="AlphaFoldDB" id="A0A1G1KSZ9"/>
<evidence type="ECO:0000313" key="13">
    <source>
        <dbReference type="Proteomes" id="UP000178187"/>
    </source>
</evidence>
<evidence type="ECO:0000256" key="1">
    <source>
        <dbReference type="ARBA" id="ARBA00008069"/>
    </source>
</evidence>
<keyword evidence="12" id="KW-0808">Transferase</keyword>
<dbReference type="InterPro" id="IPR023631">
    <property type="entry name" value="Amidase_dom"/>
</dbReference>
<dbReference type="InterPro" id="IPR004412">
    <property type="entry name" value="GatA"/>
</dbReference>
<organism evidence="12 13">
    <name type="scientific">Candidatus Danuiimicrobium aquiferis</name>
    <dbReference type="NCBI Taxonomy" id="1801832"/>
    <lineage>
        <taxon>Bacteria</taxon>
        <taxon>Pseudomonadati</taxon>
        <taxon>Candidatus Omnitrophota</taxon>
        <taxon>Candidatus Danuiimicrobium</taxon>
    </lineage>
</organism>
<dbReference type="NCBIfam" id="TIGR00132">
    <property type="entry name" value="gatA"/>
    <property type="match status" value="1"/>
</dbReference>
<dbReference type="PANTHER" id="PTHR11895">
    <property type="entry name" value="TRANSAMIDASE"/>
    <property type="match status" value="1"/>
</dbReference>
<dbReference type="GO" id="GO:0005524">
    <property type="term" value="F:ATP binding"/>
    <property type="evidence" value="ECO:0007669"/>
    <property type="project" value="UniProtKB-KW"/>
</dbReference>
<proteinExistence type="inferred from homology"/>
<dbReference type="InterPro" id="IPR020556">
    <property type="entry name" value="Amidase_CS"/>
</dbReference>
<keyword evidence="8 10" id="KW-0648">Protein biosynthesis</keyword>
<dbReference type="GO" id="GO:0050567">
    <property type="term" value="F:glutaminyl-tRNA synthase (glutamine-hydrolyzing) activity"/>
    <property type="evidence" value="ECO:0007669"/>
    <property type="project" value="UniProtKB-UniRule"/>
</dbReference>
<feature type="domain" description="Amidase" evidence="11">
    <location>
        <begin position="25"/>
        <end position="457"/>
    </location>
</feature>
<evidence type="ECO:0000256" key="5">
    <source>
        <dbReference type="ARBA" id="ARBA00022598"/>
    </source>
</evidence>
<feature type="active site" description="Charge relay system" evidence="10">
    <location>
        <position position="146"/>
    </location>
</feature>
<dbReference type="GO" id="GO:0016740">
    <property type="term" value="F:transferase activity"/>
    <property type="evidence" value="ECO:0007669"/>
    <property type="project" value="UniProtKB-KW"/>
</dbReference>
<accession>A0A1G1KSZ9</accession>
<evidence type="ECO:0000256" key="2">
    <source>
        <dbReference type="ARBA" id="ARBA00011123"/>
    </source>
</evidence>
<feature type="active site" description="Acyl-ester intermediate" evidence="10">
    <location>
        <position position="170"/>
    </location>
</feature>
<feature type="active site" description="Charge relay system" evidence="10">
    <location>
        <position position="71"/>
    </location>
</feature>
<dbReference type="PANTHER" id="PTHR11895:SF151">
    <property type="entry name" value="GLUTAMYL-TRNA(GLN) AMIDOTRANSFERASE SUBUNIT A"/>
    <property type="match status" value="1"/>
</dbReference>
<dbReference type="Pfam" id="PF01425">
    <property type="entry name" value="Amidase"/>
    <property type="match status" value="1"/>
</dbReference>
<comment type="similarity">
    <text evidence="1 10">Belongs to the amidase family. GatA subfamily.</text>
</comment>
<evidence type="ECO:0000256" key="8">
    <source>
        <dbReference type="ARBA" id="ARBA00022917"/>
    </source>
</evidence>
<gene>
    <name evidence="10 12" type="primary">gatA</name>
    <name evidence="12" type="ORF">A3G33_03900</name>
</gene>
<keyword evidence="6 10" id="KW-0547">Nucleotide-binding</keyword>
<keyword evidence="7 10" id="KW-0067">ATP-binding</keyword>
<evidence type="ECO:0000256" key="6">
    <source>
        <dbReference type="ARBA" id="ARBA00022741"/>
    </source>
</evidence>
<evidence type="ECO:0000256" key="9">
    <source>
        <dbReference type="ARBA" id="ARBA00047407"/>
    </source>
</evidence>
<evidence type="ECO:0000259" key="11">
    <source>
        <dbReference type="Pfam" id="PF01425"/>
    </source>
</evidence>